<comment type="cofactor">
    <cofactor evidence="1">
        <name>Fe(2+)</name>
        <dbReference type="ChEBI" id="CHEBI:29033"/>
    </cofactor>
</comment>
<keyword evidence="4" id="KW-0560">Oxidoreductase</keyword>
<evidence type="ECO:0000256" key="5">
    <source>
        <dbReference type="ARBA" id="ARBA00023004"/>
    </source>
</evidence>
<dbReference type="InterPro" id="IPR004294">
    <property type="entry name" value="Carotenoid_Oase"/>
</dbReference>
<dbReference type="Pfam" id="PF03055">
    <property type="entry name" value="RPE65"/>
    <property type="match status" value="1"/>
</dbReference>
<name>A0ABP1QRU2_9HEXA</name>
<keyword evidence="3" id="KW-0479">Metal-binding</keyword>
<dbReference type="PANTHER" id="PTHR10543:SF24">
    <property type="entry name" value="CAROTENOID ISOMEROOXYGENASE"/>
    <property type="match status" value="1"/>
</dbReference>
<dbReference type="Proteomes" id="UP001642540">
    <property type="component" value="Unassembled WGS sequence"/>
</dbReference>
<reference evidence="6 7" key="1">
    <citation type="submission" date="2024-08" db="EMBL/GenBank/DDBJ databases">
        <authorList>
            <person name="Cucini C."/>
            <person name="Frati F."/>
        </authorList>
    </citation>
    <scope>NUCLEOTIDE SEQUENCE [LARGE SCALE GENOMIC DNA]</scope>
</reference>
<evidence type="ECO:0000256" key="3">
    <source>
        <dbReference type="ARBA" id="ARBA00022723"/>
    </source>
</evidence>
<dbReference type="EMBL" id="CAXLJM020000045">
    <property type="protein sequence ID" value="CAL8110501.1"/>
    <property type="molecule type" value="Genomic_DNA"/>
</dbReference>
<sequence length="130" mass="14334">MEDGKLHPVIYETDKLFLFHHINSFEQDGELIVDVAGYDSDTVTGTKTDWFVGEGFLASEPTFVADPTKSNPDEDDGVILTTLLQSKQPTYVALVVLDAKTMKEIARSEFTAAGAVTFTHHGIWTPTARD</sequence>
<proteinExistence type="inferred from homology"/>
<comment type="caution">
    <text evidence="6">The sequence shown here is derived from an EMBL/GenBank/DDBJ whole genome shotgun (WGS) entry which is preliminary data.</text>
</comment>
<protein>
    <submittedName>
        <fullName evidence="6">Uncharacterized protein</fullName>
    </submittedName>
</protein>
<comment type="similarity">
    <text evidence="2">Belongs to the carotenoid oxygenase family.</text>
</comment>
<dbReference type="PANTHER" id="PTHR10543">
    <property type="entry name" value="BETA-CAROTENE DIOXYGENASE"/>
    <property type="match status" value="1"/>
</dbReference>
<evidence type="ECO:0000313" key="7">
    <source>
        <dbReference type="Proteomes" id="UP001642540"/>
    </source>
</evidence>
<accession>A0ABP1QRU2</accession>
<evidence type="ECO:0000313" key="6">
    <source>
        <dbReference type="EMBL" id="CAL8110501.1"/>
    </source>
</evidence>
<gene>
    <name evidence="6" type="ORF">ODALV1_LOCUS14304</name>
</gene>
<organism evidence="6 7">
    <name type="scientific">Orchesella dallaii</name>
    <dbReference type="NCBI Taxonomy" id="48710"/>
    <lineage>
        <taxon>Eukaryota</taxon>
        <taxon>Metazoa</taxon>
        <taxon>Ecdysozoa</taxon>
        <taxon>Arthropoda</taxon>
        <taxon>Hexapoda</taxon>
        <taxon>Collembola</taxon>
        <taxon>Entomobryomorpha</taxon>
        <taxon>Entomobryoidea</taxon>
        <taxon>Orchesellidae</taxon>
        <taxon>Orchesellinae</taxon>
        <taxon>Orchesella</taxon>
    </lineage>
</organism>
<evidence type="ECO:0000256" key="1">
    <source>
        <dbReference type="ARBA" id="ARBA00001954"/>
    </source>
</evidence>
<keyword evidence="7" id="KW-1185">Reference proteome</keyword>
<evidence type="ECO:0000256" key="4">
    <source>
        <dbReference type="ARBA" id="ARBA00023002"/>
    </source>
</evidence>
<keyword evidence="5" id="KW-0408">Iron</keyword>
<evidence type="ECO:0000256" key="2">
    <source>
        <dbReference type="ARBA" id="ARBA00006787"/>
    </source>
</evidence>